<proteinExistence type="predicted"/>
<sequence length="97" mass="11154">MCRRSGLEIRRRCAWLGIAEDTARPVWIRKKAVLGCCPESFITAESESLVEEYFVRKRLGGLNFEELSARQVEAFVILEQALGEERSNGQHNTRRDL</sequence>
<dbReference type="InParanoid" id="Q01Z34"/>
<accession>Q01Z34</accession>
<organism evidence="1">
    <name type="scientific">Solibacter usitatus (strain Ellin6076)</name>
    <dbReference type="NCBI Taxonomy" id="234267"/>
    <lineage>
        <taxon>Bacteria</taxon>
        <taxon>Pseudomonadati</taxon>
        <taxon>Acidobacteriota</taxon>
        <taxon>Terriglobia</taxon>
        <taxon>Bryobacterales</taxon>
        <taxon>Solibacteraceae</taxon>
        <taxon>Candidatus Solibacter</taxon>
    </lineage>
</organism>
<dbReference type="HOGENOM" id="CLU_2345183_0_0_0"/>
<dbReference type="KEGG" id="sus:Acid_4117"/>
<dbReference type="STRING" id="234267.Acid_4117"/>
<protein>
    <submittedName>
        <fullName evidence="1">Uncharacterized protein</fullName>
    </submittedName>
</protein>
<reference evidence="1" key="1">
    <citation type="submission" date="2006-10" db="EMBL/GenBank/DDBJ databases">
        <title>Complete sequence of Solibacter usitatus Ellin6076.</title>
        <authorList>
            <consortium name="US DOE Joint Genome Institute"/>
            <person name="Copeland A."/>
            <person name="Lucas S."/>
            <person name="Lapidus A."/>
            <person name="Barry K."/>
            <person name="Detter J.C."/>
            <person name="Glavina del Rio T."/>
            <person name="Hammon N."/>
            <person name="Israni S."/>
            <person name="Dalin E."/>
            <person name="Tice H."/>
            <person name="Pitluck S."/>
            <person name="Thompson L.S."/>
            <person name="Brettin T."/>
            <person name="Bruce D."/>
            <person name="Han C."/>
            <person name="Tapia R."/>
            <person name="Gilna P."/>
            <person name="Schmutz J."/>
            <person name="Larimer F."/>
            <person name="Land M."/>
            <person name="Hauser L."/>
            <person name="Kyrpides N."/>
            <person name="Mikhailova N."/>
            <person name="Janssen P.H."/>
            <person name="Kuske C.R."/>
            <person name="Richardson P."/>
        </authorList>
    </citation>
    <scope>NUCLEOTIDE SEQUENCE</scope>
    <source>
        <strain evidence="1">Ellin6076</strain>
    </source>
</reference>
<evidence type="ECO:0000313" key="1">
    <source>
        <dbReference type="EMBL" id="ABJ85081.1"/>
    </source>
</evidence>
<dbReference type="EMBL" id="CP000473">
    <property type="protein sequence ID" value="ABJ85081.1"/>
    <property type="molecule type" value="Genomic_DNA"/>
</dbReference>
<gene>
    <name evidence="1" type="ordered locus">Acid_4117</name>
</gene>
<name>Q01Z34_SOLUE</name>
<dbReference type="AlphaFoldDB" id="Q01Z34"/>